<keyword evidence="1" id="KW-0158">Chromosome</keyword>
<comment type="catalytic activity">
    <reaction evidence="1">
        <text>DNA(n) + a 2'-deoxyribonucleoside 5'-triphosphate = DNA(n+1) + diphosphate</text>
        <dbReference type="Rhea" id="RHEA:22508"/>
        <dbReference type="Rhea" id="RHEA-COMP:17339"/>
        <dbReference type="Rhea" id="RHEA-COMP:17340"/>
        <dbReference type="ChEBI" id="CHEBI:33019"/>
        <dbReference type="ChEBI" id="CHEBI:61560"/>
        <dbReference type="ChEBI" id="CHEBI:173112"/>
        <dbReference type="EC" id="2.7.7.49"/>
    </reaction>
</comment>
<comment type="caution">
    <text evidence="4">The sequence shown here is derived from an EMBL/GenBank/DDBJ whole genome shotgun (WGS) entry which is preliminary data.</text>
</comment>
<evidence type="ECO:0000256" key="2">
    <source>
        <dbReference type="SAM" id="MobiDB-lite"/>
    </source>
</evidence>
<keyword evidence="1" id="KW-0548">Nucleotidyltransferase</keyword>
<keyword evidence="1" id="KW-0808">Transferase</keyword>
<dbReference type="InterPro" id="IPR043502">
    <property type="entry name" value="DNA/RNA_pol_sf"/>
</dbReference>
<keyword evidence="1" id="KW-0460">Magnesium</keyword>
<evidence type="ECO:0000313" key="4">
    <source>
        <dbReference type="EMBL" id="CAJ0592573.1"/>
    </source>
</evidence>
<feature type="region of interest" description="Disordered" evidence="2">
    <location>
        <begin position="60"/>
        <end position="89"/>
    </location>
</feature>
<proteinExistence type="inferred from homology"/>
<dbReference type="PRINTS" id="PR01365">
    <property type="entry name" value="TELOMERASERT"/>
</dbReference>
<dbReference type="GO" id="GO:0000781">
    <property type="term" value="C:chromosome, telomeric region"/>
    <property type="evidence" value="ECO:0007669"/>
    <property type="project" value="UniProtKB-SubCell"/>
</dbReference>
<dbReference type="GO" id="GO:0046872">
    <property type="term" value="F:metal ion binding"/>
    <property type="evidence" value="ECO:0007669"/>
    <property type="project" value="UniProtKB-KW"/>
</dbReference>
<gene>
    <name evidence="4" type="ORF">CYNAS_LOCUS4556</name>
</gene>
<dbReference type="GO" id="GO:0000333">
    <property type="term" value="C:telomerase catalytic core complex"/>
    <property type="evidence" value="ECO:0007669"/>
    <property type="project" value="TreeGrafter"/>
</dbReference>
<feature type="region of interest" description="Disordered" evidence="2">
    <location>
        <begin position="254"/>
        <end position="284"/>
    </location>
</feature>
<dbReference type="PANTHER" id="PTHR12066">
    <property type="entry name" value="TELOMERASE REVERSE TRANSCRIPTASE"/>
    <property type="match status" value="1"/>
</dbReference>
<dbReference type="Gene3D" id="3.30.70.2630">
    <property type="match status" value="1"/>
</dbReference>
<dbReference type="EMBL" id="CATQJL010000112">
    <property type="protein sequence ID" value="CAJ0592573.1"/>
    <property type="molecule type" value="Genomic_DNA"/>
</dbReference>
<evidence type="ECO:0000313" key="5">
    <source>
        <dbReference type="Proteomes" id="UP001176961"/>
    </source>
</evidence>
<dbReference type="GO" id="GO:0003720">
    <property type="term" value="F:telomerase activity"/>
    <property type="evidence" value="ECO:0007669"/>
    <property type="project" value="InterPro"/>
</dbReference>
<dbReference type="PANTHER" id="PTHR12066:SF0">
    <property type="entry name" value="TELOMERASE REVERSE TRANSCRIPTASE"/>
    <property type="match status" value="1"/>
</dbReference>
<keyword evidence="5" id="KW-1185">Reference proteome</keyword>
<organism evidence="4 5">
    <name type="scientific">Cylicocyclus nassatus</name>
    <name type="common">Nematode worm</name>
    <dbReference type="NCBI Taxonomy" id="53992"/>
    <lineage>
        <taxon>Eukaryota</taxon>
        <taxon>Metazoa</taxon>
        <taxon>Ecdysozoa</taxon>
        <taxon>Nematoda</taxon>
        <taxon>Chromadorea</taxon>
        <taxon>Rhabditida</taxon>
        <taxon>Rhabditina</taxon>
        <taxon>Rhabditomorpha</taxon>
        <taxon>Strongyloidea</taxon>
        <taxon>Strongylidae</taxon>
        <taxon>Cylicocyclus</taxon>
    </lineage>
</organism>
<dbReference type="SUPFAM" id="SSF56672">
    <property type="entry name" value="DNA/RNA polymerases"/>
    <property type="match status" value="1"/>
</dbReference>
<sequence>MRSLSLNKFVSSKLERLLQKLTILCKTVLLENKNMNCTCKRSAKVPSMCLPVQQFKKRKKRRAKMEEQQKTRPCHSGKNSLRRNGKKVKECKSAVPSHKKAAAVSTLQFSTLNADLKTYHCPGCAALVYGQEHFNDHCCTAHGEQFAVQNARFTSEDDFYIWKKRLEHEQHSSWKVGERHNFGPILTIHFVCDSVRELSANKNPQLCTSFIRATFHKEVAVRFCVVHFGHPRKHEHEKVSVTRPFCIKEEPETPAFESASPQTMQNETRDALPTDSRGNTLISNPTRAQDDWTKILDAALADPSLPVHYKMLIRCLVASNRDLKNVIDTMRSGRSALVHYIQTYRISDVHSKMLRCEGKGIRGFLDELGEEINHYRFGFFRQSGVELLKAVVLDELLVRISGTETDRVLTAAIFYCQQCVSESGFQEGLRNIFPQRLSSAQKFMRRGMASVQQVQKFLEETASVFPRGFLGAANTANLVRLTSVAISSWSLNKALVISKLPLKTLECDACRALRSRQIVLSVPLSVLQRQLLIKLARFLTKFMLVNLLDFVQFYAASPTFPYLHYDRTNFVFWTELEKRKFVRDYDVRLGDHVEIIDSVLSAYSTPCRTVLRATFEHGNARKSEMKILAACLDGYIEAAGLKPAGALKLEVVRLHRFLKRCTTRRRCGRGRGVSRQSRRLFFAKADISNCFAAVDRVILEMALRKLVGTRAMFIAFGFCETNDRKKVCIAKAAATAEAAMNLMFRAVTRKGLRTSSQNRVTIEMRQSMEVVDTIMGLLSDIRLKLDSTDAIYTMQKGVPQGFELSCRLAHIYLLYFEHMTWNRMSSQTCVLRYVDDYLVCSYSKRGVLEILQRLQTQNDFGVMARLNKCQASFAISNVLRSGRYINWCGYVVDTKKLEVLQQRSDMQLLRMKRGLPVAEHIRRRKLLRRMRARLTRSHKACFCYIECLSWC</sequence>
<evidence type="ECO:0000256" key="1">
    <source>
        <dbReference type="RuleBase" id="RU365061"/>
    </source>
</evidence>
<dbReference type="EC" id="2.7.7.49" evidence="1"/>
<dbReference type="Proteomes" id="UP001176961">
    <property type="component" value="Unassembled WGS sequence"/>
</dbReference>
<keyword evidence="1" id="KW-0779">Telomere</keyword>
<dbReference type="Pfam" id="PF00078">
    <property type="entry name" value="RVT_1"/>
    <property type="match status" value="1"/>
</dbReference>
<dbReference type="GO" id="GO:0070034">
    <property type="term" value="F:telomerase RNA binding"/>
    <property type="evidence" value="ECO:0007669"/>
    <property type="project" value="TreeGrafter"/>
</dbReference>
<dbReference type="GO" id="GO:0042162">
    <property type="term" value="F:telomeric DNA binding"/>
    <property type="evidence" value="ECO:0007669"/>
    <property type="project" value="TreeGrafter"/>
</dbReference>
<keyword evidence="1" id="KW-0479">Metal-binding</keyword>
<accession>A0AA36DRN2</accession>
<dbReference type="InterPro" id="IPR003545">
    <property type="entry name" value="Telomerase_RT"/>
</dbReference>
<dbReference type="GO" id="GO:0007004">
    <property type="term" value="P:telomere maintenance via telomerase"/>
    <property type="evidence" value="ECO:0007669"/>
    <property type="project" value="TreeGrafter"/>
</dbReference>
<feature type="domain" description="Reverse transcriptase" evidence="3">
    <location>
        <begin position="609"/>
        <end position="892"/>
    </location>
</feature>
<feature type="compositionally biased region" description="Basic residues" evidence="2">
    <location>
        <begin position="72"/>
        <end position="86"/>
    </location>
</feature>
<comment type="similarity">
    <text evidence="1">Belongs to the reverse transcriptase family. Telomerase subfamily.</text>
</comment>
<dbReference type="AlphaFoldDB" id="A0AA36DRN2"/>
<name>A0AA36DRN2_CYLNA</name>
<comment type="subcellular location">
    <subcellularLocation>
        <location evidence="1">Nucleus</location>
    </subcellularLocation>
    <subcellularLocation>
        <location evidence="1">Chromosome</location>
        <location evidence="1">Telomere</location>
    </subcellularLocation>
</comment>
<protein>
    <recommendedName>
        <fullName evidence="1">Telomerase reverse transcriptase</fullName>
        <ecNumber evidence="1">2.7.7.49</ecNumber>
    </recommendedName>
    <alternativeName>
        <fullName evidence="1">Telomerase catalytic subunit</fullName>
    </alternativeName>
</protein>
<keyword evidence="1" id="KW-0539">Nucleus</keyword>
<comment type="function">
    <text evidence="1">Telomerase is a ribonucleoprotein enzyme essential for the replication of chromosome termini in most eukaryotes. It elongates telomeres. It is a reverse transcriptase that adds simple sequence repeats to chromosome ends by copying a template sequence within the RNA component of the enzyme.</text>
</comment>
<evidence type="ECO:0000259" key="3">
    <source>
        <dbReference type="PROSITE" id="PS50878"/>
    </source>
</evidence>
<keyword evidence="1" id="KW-0695">RNA-directed DNA polymerase</keyword>
<reference evidence="4" key="1">
    <citation type="submission" date="2023-07" db="EMBL/GenBank/DDBJ databases">
        <authorList>
            <consortium name="CYATHOMIX"/>
        </authorList>
    </citation>
    <scope>NUCLEOTIDE SEQUENCE</scope>
    <source>
        <strain evidence="4">N/A</strain>
    </source>
</reference>
<dbReference type="InterPro" id="IPR000477">
    <property type="entry name" value="RT_dom"/>
</dbReference>
<dbReference type="PROSITE" id="PS50878">
    <property type="entry name" value="RT_POL"/>
    <property type="match status" value="1"/>
</dbReference>